<sequence>MSSSTTANSEISPFLILLPRETRLQIYSELLSFHTIPLYLANTSGSLAIPRDLLDLNLLSLPLTCHQIYNETIKILYSTNTYTLKTPTALHLFSRLSQPAFLLRNLTFTLPLPHLLYFCDLPHALAASATDDSKEPLKRQDIAWIENWEILNGMKGLKKLRVELDVPVFWRHSWRAREGEMLAWLKKSGLAVQDFTLAVLWDEPKGEEGGRERFGEGKRWKVERIERKGEEGNIWERDWGHLVDLGMSG</sequence>
<evidence type="ECO:0000313" key="2">
    <source>
        <dbReference type="EMBL" id="PMD60659.1"/>
    </source>
</evidence>
<feature type="domain" description="DUF7730" evidence="1">
    <location>
        <begin position="55"/>
        <end position="189"/>
    </location>
</feature>
<dbReference type="GeneID" id="36580485"/>
<gene>
    <name evidence="2" type="ORF">K444DRAFT_387227</name>
</gene>
<protein>
    <recommendedName>
        <fullName evidence="1">DUF7730 domain-containing protein</fullName>
    </recommendedName>
</protein>
<dbReference type="EMBL" id="KZ613788">
    <property type="protein sequence ID" value="PMD60659.1"/>
    <property type="molecule type" value="Genomic_DNA"/>
</dbReference>
<reference evidence="2 3" key="1">
    <citation type="submission" date="2016-04" db="EMBL/GenBank/DDBJ databases">
        <title>A degradative enzymes factory behind the ericoid mycorrhizal symbiosis.</title>
        <authorList>
            <consortium name="DOE Joint Genome Institute"/>
            <person name="Martino E."/>
            <person name="Morin E."/>
            <person name="Grelet G."/>
            <person name="Kuo A."/>
            <person name="Kohler A."/>
            <person name="Daghino S."/>
            <person name="Barry K."/>
            <person name="Choi C."/>
            <person name="Cichocki N."/>
            <person name="Clum A."/>
            <person name="Copeland A."/>
            <person name="Hainaut M."/>
            <person name="Haridas S."/>
            <person name="Labutti K."/>
            <person name="Lindquist E."/>
            <person name="Lipzen A."/>
            <person name="Khouja H.-R."/>
            <person name="Murat C."/>
            <person name="Ohm R."/>
            <person name="Olson A."/>
            <person name="Spatafora J."/>
            <person name="Veneault-Fourrey C."/>
            <person name="Henrissat B."/>
            <person name="Grigoriev I."/>
            <person name="Martin F."/>
            <person name="Perotto S."/>
        </authorList>
    </citation>
    <scope>NUCLEOTIDE SEQUENCE [LARGE SCALE GENOMIC DNA]</scope>
    <source>
        <strain evidence="2 3">E</strain>
    </source>
</reference>
<dbReference type="OrthoDB" id="4757095at2759"/>
<organism evidence="2 3">
    <name type="scientific">Hyaloscypha bicolor E</name>
    <dbReference type="NCBI Taxonomy" id="1095630"/>
    <lineage>
        <taxon>Eukaryota</taxon>
        <taxon>Fungi</taxon>
        <taxon>Dikarya</taxon>
        <taxon>Ascomycota</taxon>
        <taxon>Pezizomycotina</taxon>
        <taxon>Leotiomycetes</taxon>
        <taxon>Helotiales</taxon>
        <taxon>Hyaloscyphaceae</taxon>
        <taxon>Hyaloscypha</taxon>
        <taxon>Hyaloscypha bicolor</taxon>
    </lineage>
</organism>
<dbReference type="Pfam" id="PF24864">
    <property type="entry name" value="DUF7730"/>
    <property type="match status" value="1"/>
</dbReference>
<dbReference type="InterPro" id="IPR056632">
    <property type="entry name" value="DUF7730"/>
</dbReference>
<name>A0A2J6TCA6_9HELO</name>
<dbReference type="RefSeq" id="XP_024737563.1">
    <property type="nucleotide sequence ID" value="XM_024872404.1"/>
</dbReference>
<proteinExistence type="predicted"/>
<dbReference type="InParanoid" id="A0A2J6TCA6"/>
<evidence type="ECO:0000259" key="1">
    <source>
        <dbReference type="Pfam" id="PF24864"/>
    </source>
</evidence>
<evidence type="ECO:0000313" key="3">
    <source>
        <dbReference type="Proteomes" id="UP000235371"/>
    </source>
</evidence>
<dbReference type="Proteomes" id="UP000235371">
    <property type="component" value="Unassembled WGS sequence"/>
</dbReference>
<dbReference type="AlphaFoldDB" id="A0A2J6TCA6"/>
<keyword evidence="3" id="KW-1185">Reference proteome</keyword>
<accession>A0A2J6TCA6</accession>
<dbReference type="PANTHER" id="PTHR38790">
    <property type="entry name" value="2EXR DOMAIN-CONTAINING PROTEIN-RELATED"/>
    <property type="match status" value="1"/>
</dbReference>